<evidence type="ECO:0000256" key="7">
    <source>
        <dbReference type="ARBA" id="ARBA00023163"/>
    </source>
</evidence>
<feature type="DNA-binding region" description="Homeobox" evidence="9">
    <location>
        <begin position="3"/>
        <end position="42"/>
    </location>
</feature>
<keyword evidence="14" id="KW-1185">Reference proteome</keyword>
<dbReference type="Gramene" id="ONK68584">
    <property type="protein sequence ID" value="ONK68584"/>
    <property type="gene ID" value="A4U43_C05F13610"/>
</dbReference>
<dbReference type="InterPro" id="IPR002913">
    <property type="entry name" value="START_lipid-bd_dom"/>
</dbReference>
<keyword evidence="5 9" id="KW-0238">DNA-binding</keyword>
<reference evidence="14" key="1">
    <citation type="journal article" date="2017" name="Nat. Commun.">
        <title>The asparagus genome sheds light on the origin and evolution of a young Y chromosome.</title>
        <authorList>
            <person name="Harkess A."/>
            <person name="Zhou J."/>
            <person name="Xu C."/>
            <person name="Bowers J.E."/>
            <person name="Van der Hulst R."/>
            <person name="Ayyampalayam S."/>
            <person name="Mercati F."/>
            <person name="Riccardi P."/>
            <person name="McKain M.R."/>
            <person name="Kakrana A."/>
            <person name="Tang H."/>
            <person name="Ray J."/>
            <person name="Groenendijk J."/>
            <person name="Arikit S."/>
            <person name="Mathioni S.M."/>
            <person name="Nakano M."/>
            <person name="Shan H."/>
            <person name="Telgmann-Rauber A."/>
            <person name="Kanno A."/>
            <person name="Yue Z."/>
            <person name="Chen H."/>
            <person name="Li W."/>
            <person name="Chen Y."/>
            <person name="Xu X."/>
            <person name="Zhang Y."/>
            <person name="Luo S."/>
            <person name="Chen H."/>
            <person name="Gao J."/>
            <person name="Mao Z."/>
            <person name="Pires J.C."/>
            <person name="Luo M."/>
            <person name="Kudrna D."/>
            <person name="Wing R.A."/>
            <person name="Meyers B.C."/>
            <person name="Yi K."/>
            <person name="Kong H."/>
            <person name="Lavrijsen P."/>
            <person name="Sunseri F."/>
            <person name="Falavigna A."/>
            <person name="Ye Y."/>
            <person name="Leebens-Mack J.H."/>
            <person name="Chen G."/>
        </authorList>
    </citation>
    <scope>NUCLEOTIDE SEQUENCE [LARGE SCALE GENOMIC DNA]</scope>
    <source>
        <strain evidence="14">cv. DH0086</strain>
    </source>
</reference>
<dbReference type="PROSITE" id="PS50848">
    <property type="entry name" value="START"/>
    <property type="match status" value="1"/>
</dbReference>
<evidence type="ECO:0000256" key="9">
    <source>
        <dbReference type="PROSITE-ProRule" id="PRU00108"/>
    </source>
</evidence>
<sequence>SFKQDSCPNEGQRQILSDKLGVDPLQINFWFQNKRNQQKVLAEYQFPSPLVPTRECVFLRFCKKMSDRCWAIVDFSLDSTDPCDARKCLRKPSGCIIEILSFEYLKVIWIENVEVDNSFVHNSRIIKELDVDTSVDDDDANPFYMINVQGGYPLVKDLNAKKIDQIVVGKETEDTVSLLCLRDMTFKEISNKVIIILQESSFDVASSYAVFAPVMEKDMNQLMNGTDSGEVHLLPSGFAIAADGPSLNRGSLVTVSFQIIMDS</sequence>
<evidence type="ECO:0000256" key="6">
    <source>
        <dbReference type="ARBA" id="ARBA00023155"/>
    </source>
</evidence>
<dbReference type="InterPro" id="IPR017970">
    <property type="entry name" value="Homeobox_CS"/>
</dbReference>
<accession>A0A5P1ERZ9</accession>
<dbReference type="CDD" id="cd00086">
    <property type="entry name" value="homeodomain"/>
    <property type="match status" value="1"/>
</dbReference>
<evidence type="ECO:0000256" key="2">
    <source>
        <dbReference type="ARBA" id="ARBA00006789"/>
    </source>
</evidence>
<keyword evidence="3" id="KW-0805">Transcription regulation</keyword>
<feature type="domain" description="Homeobox" evidence="11">
    <location>
        <begin position="1"/>
        <end position="41"/>
    </location>
</feature>
<dbReference type="Proteomes" id="UP000243459">
    <property type="component" value="Chromosome 5"/>
</dbReference>
<dbReference type="GO" id="GO:0003677">
    <property type="term" value="F:DNA binding"/>
    <property type="evidence" value="ECO:0007669"/>
    <property type="project" value="UniProtKB-UniRule"/>
</dbReference>
<keyword evidence="8 9" id="KW-0539">Nucleus</keyword>
<evidence type="ECO:0000256" key="3">
    <source>
        <dbReference type="ARBA" id="ARBA00023015"/>
    </source>
</evidence>
<dbReference type="GO" id="GO:0008289">
    <property type="term" value="F:lipid binding"/>
    <property type="evidence" value="ECO:0007669"/>
    <property type="project" value="InterPro"/>
</dbReference>
<keyword evidence="6 9" id="KW-0371">Homeobox</keyword>
<feature type="domain" description="START" evidence="12">
    <location>
        <begin position="48"/>
        <end position="147"/>
    </location>
</feature>
<dbReference type="PANTHER" id="PTHR45654:SF77">
    <property type="entry name" value="HOMEOBOX-LEUCINE ZIPPER PROTEIN MERISTEM L1"/>
    <property type="match status" value="1"/>
</dbReference>
<comment type="subcellular location">
    <subcellularLocation>
        <location evidence="1 9 10">Nucleus</location>
    </subcellularLocation>
</comment>
<dbReference type="PANTHER" id="PTHR45654">
    <property type="entry name" value="HOMEOBOX-LEUCINE ZIPPER PROTEIN MERISTEM L1"/>
    <property type="match status" value="1"/>
</dbReference>
<evidence type="ECO:0000259" key="11">
    <source>
        <dbReference type="PROSITE" id="PS50071"/>
    </source>
</evidence>
<dbReference type="InterPro" id="IPR042160">
    <property type="entry name" value="HD-Zip_IV"/>
</dbReference>
<protein>
    <recommendedName>
        <fullName evidence="15">Homeobox domain-containing protein</fullName>
    </recommendedName>
</protein>
<dbReference type="Pfam" id="PF25797">
    <property type="entry name" value="PDF2_C"/>
    <property type="match status" value="1"/>
</dbReference>
<dbReference type="Gene3D" id="1.10.10.60">
    <property type="entry name" value="Homeodomain-like"/>
    <property type="match status" value="1"/>
</dbReference>
<evidence type="ECO:0008006" key="15">
    <source>
        <dbReference type="Google" id="ProtNLM"/>
    </source>
</evidence>
<dbReference type="Pfam" id="PF01852">
    <property type="entry name" value="START"/>
    <property type="match status" value="1"/>
</dbReference>
<name>A0A5P1ERZ9_ASPOF</name>
<dbReference type="PROSITE" id="PS50071">
    <property type="entry name" value="HOMEOBOX_2"/>
    <property type="match status" value="1"/>
</dbReference>
<proteinExistence type="inferred from homology"/>
<organism evidence="13 14">
    <name type="scientific">Asparagus officinalis</name>
    <name type="common">Garden asparagus</name>
    <dbReference type="NCBI Taxonomy" id="4686"/>
    <lineage>
        <taxon>Eukaryota</taxon>
        <taxon>Viridiplantae</taxon>
        <taxon>Streptophyta</taxon>
        <taxon>Embryophyta</taxon>
        <taxon>Tracheophyta</taxon>
        <taxon>Spermatophyta</taxon>
        <taxon>Magnoliopsida</taxon>
        <taxon>Liliopsida</taxon>
        <taxon>Asparagales</taxon>
        <taxon>Asparagaceae</taxon>
        <taxon>Asparagoideae</taxon>
        <taxon>Asparagus</taxon>
    </lineage>
</organism>
<evidence type="ECO:0000313" key="14">
    <source>
        <dbReference type="Proteomes" id="UP000243459"/>
    </source>
</evidence>
<dbReference type="SUPFAM" id="SSF55961">
    <property type="entry name" value="Bet v1-like"/>
    <property type="match status" value="1"/>
</dbReference>
<dbReference type="AlphaFoldDB" id="A0A5P1ERZ9"/>
<evidence type="ECO:0000259" key="12">
    <source>
        <dbReference type="PROSITE" id="PS50848"/>
    </source>
</evidence>
<evidence type="ECO:0000256" key="10">
    <source>
        <dbReference type="RuleBase" id="RU000682"/>
    </source>
</evidence>
<evidence type="ECO:0000313" key="13">
    <source>
        <dbReference type="EMBL" id="ONK68584.1"/>
    </source>
</evidence>
<dbReference type="InterPro" id="IPR057993">
    <property type="entry name" value="HD-Zip_IV_C"/>
</dbReference>
<dbReference type="InterPro" id="IPR009057">
    <property type="entry name" value="Homeodomain-like_sf"/>
</dbReference>
<dbReference type="Pfam" id="PF00046">
    <property type="entry name" value="Homeodomain"/>
    <property type="match status" value="1"/>
</dbReference>
<keyword evidence="7" id="KW-0804">Transcription</keyword>
<keyword evidence="4" id="KW-0175">Coiled coil</keyword>
<dbReference type="EMBL" id="CM007385">
    <property type="protein sequence ID" value="ONK68584.1"/>
    <property type="molecule type" value="Genomic_DNA"/>
</dbReference>
<dbReference type="GO" id="GO:0005634">
    <property type="term" value="C:nucleus"/>
    <property type="evidence" value="ECO:0007669"/>
    <property type="project" value="UniProtKB-SubCell"/>
</dbReference>
<dbReference type="GO" id="GO:0000981">
    <property type="term" value="F:DNA-binding transcription factor activity, RNA polymerase II-specific"/>
    <property type="evidence" value="ECO:0007669"/>
    <property type="project" value="InterPro"/>
</dbReference>
<comment type="similarity">
    <text evidence="2">Belongs to the HD-ZIP homeobox family. Class IV subfamily.</text>
</comment>
<dbReference type="PROSITE" id="PS00027">
    <property type="entry name" value="HOMEOBOX_1"/>
    <property type="match status" value="1"/>
</dbReference>
<gene>
    <name evidence="13" type="ORF">A4U43_C05F13610</name>
</gene>
<dbReference type="InterPro" id="IPR001356">
    <property type="entry name" value="HD"/>
</dbReference>
<evidence type="ECO:0000256" key="1">
    <source>
        <dbReference type="ARBA" id="ARBA00004123"/>
    </source>
</evidence>
<feature type="non-terminal residue" evidence="13">
    <location>
        <position position="1"/>
    </location>
</feature>
<evidence type="ECO:0000256" key="5">
    <source>
        <dbReference type="ARBA" id="ARBA00023125"/>
    </source>
</evidence>
<evidence type="ECO:0000256" key="4">
    <source>
        <dbReference type="ARBA" id="ARBA00023054"/>
    </source>
</evidence>
<dbReference type="SUPFAM" id="SSF46689">
    <property type="entry name" value="Homeodomain-like"/>
    <property type="match status" value="1"/>
</dbReference>
<evidence type="ECO:0000256" key="8">
    <source>
        <dbReference type="ARBA" id="ARBA00023242"/>
    </source>
</evidence>